<dbReference type="AlphaFoldDB" id="A0A1Z4ECN9"/>
<dbReference type="KEGG" id="mshg:MSG_00563"/>
<dbReference type="OrthoDB" id="583431at2"/>
<dbReference type="Proteomes" id="UP000217736">
    <property type="component" value="Chromosome"/>
</dbReference>
<dbReference type="InterPro" id="IPR046037">
    <property type="entry name" value="DUF5995"/>
</dbReference>
<sequence>MTPLGRLAEPQSVEDVLHNIDQIIDWATKAESHIGYFAVLYRRTTLAIRDAVKAGAFEDGPRMEALDVAFARRYFNAVNAYFQPGSADGPTLPWEVAFLGDHDGQAIILQHLMAGLNAHITFDLGLAVHAIAPESMDSLEVDFFRVNKVLCQQLPGVLKVIDQLSPEIRWTRWLIPGEVQVLDRTLMKLRRGAWDFAYYLATHRPTVAQRTVHQEAFAAAVGSWYLQPPARVTPFPALVRQIGKHEIRDVPSNLKALDEVSHNPYKPQKGY</sequence>
<dbReference type="RefSeq" id="WP_096436891.1">
    <property type="nucleotide sequence ID" value="NZ_AP018164.1"/>
</dbReference>
<dbReference type="Pfam" id="PF19458">
    <property type="entry name" value="DUF5995"/>
    <property type="match status" value="1"/>
</dbReference>
<evidence type="ECO:0000313" key="2">
    <source>
        <dbReference type="Proteomes" id="UP000217736"/>
    </source>
</evidence>
<evidence type="ECO:0000313" key="1">
    <source>
        <dbReference type="EMBL" id="BAX90727.1"/>
    </source>
</evidence>
<protein>
    <submittedName>
        <fullName evidence="1">Uncharacterized protein</fullName>
    </submittedName>
</protein>
<proteinExistence type="predicted"/>
<gene>
    <name evidence="1" type="ORF">MSG_00563</name>
</gene>
<name>A0A1Z4ECN9_9MYCO</name>
<keyword evidence="2" id="KW-1185">Reference proteome</keyword>
<reference evidence="2" key="1">
    <citation type="submission" date="2017-06" db="EMBL/GenBank/DDBJ databases">
        <title>Complete Genome Sequence of Mycobacterium shigaense.</title>
        <authorList>
            <person name="Fukano H."/>
            <person name="Yoshida M."/>
            <person name="Kazumi Y."/>
            <person name="Ogura Y."/>
            <person name="Mitarai S."/>
            <person name="Hayashi T."/>
            <person name="Hoshino Y."/>
        </authorList>
    </citation>
    <scope>NUCLEOTIDE SEQUENCE [LARGE SCALE GENOMIC DNA]</scope>
    <source>
        <strain evidence="2">UN-152</strain>
    </source>
</reference>
<dbReference type="EMBL" id="AP018164">
    <property type="protein sequence ID" value="BAX90727.1"/>
    <property type="molecule type" value="Genomic_DNA"/>
</dbReference>
<organism evidence="1 2">
    <name type="scientific">Mycobacterium shigaense</name>
    <dbReference type="NCBI Taxonomy" id="722731"/>
    <lineage>
        <taxon>Bacteria</taxon>
        <taxon>Bacillati</taxon>
        <taxon>Actinomycetota</taxon>
        <taxon>Actinomycetes</taxon>
        <taxon>Mycobacteriales</taxon>
        <taxon>Mycobacteriaceae</taxon>
        <taxon>Mycobacterium</taxon>
        <taxon>Mycobacterium simiae complex</taxon>
    </lineage>
</organism>
<accession>A0A1Z4ECN9</accession>